<dbReference type="Proteomes" id="UP001556367">
    <property type="component" value="Unassembled WGS sequence"/>
</dbReference>
<evidence type="ECO:0000313" key="2">
    <source>
        <dbReference type="Proteomes" id="UP001556367"/>
    </source>
</evidence>
<accession>A0ABR3JNG0</accession>
<dbReference type="EMBL" id="JASNQZ010000005">
    <property type="protein sequence ID" value="KAL0957349.1"/>
    <property type="molecule type" value="Genomic_DNA"/>
</dbReference>
<keyword evidence="2" id="KW-1185">Reference proteome</keyword>
<protein>
    <submittedName>
        <fullName evidence="1">Uncharacterized protein</fullName>
    </submittedName>
</protein>
<comment type="caution">
    <text evidence="1">The sequence shown here is derived from an EMBL/GenBank/DDBJ whole genome shotgun (WGS) entry which is preliminary data.</text>
</comment>
<sequence length="150" mass="16800">MISASNLTPGDEGFLMDLEFAKIDELMRVVSVEGSFKRTTWSTQNRGVQMTEILESIIKNKPIAHEEHHDLESFAWVVPYVVFQRLLRDVKLSQSERSAVRKQYEQSFGGLKLDTVLLQRKSLSAFDIGQDCPAGTVPAAIVEFAIGLSI</sequence>
<organism evidence="1 2">
    <name type="scientific">Hohenbuehelia grisea</name>
    <dbReference type="NCBI Taxonomy" id="104357"/>
    <lineage>
        <taxon>Eukaryota</taxon>
        <taxon>Fungi</taxon>
        <taxon>Dikarya</taxon>
        <taxon>Basidiomycota</taxon>
        <taxon>Agaricomycotina</taxon>
        <taxon>Agaricomycetes</taxon>
        <taxon>Agaricomycetidae</taxon>
        <taxon>Agaricales</taxon>
        <taxon>Pleurotineae</taxon>
        <taxon>Pleurotaceae</taxon>
        <taxon>Hohenbuehelia</taxon>
    </lineage>
</organism>
<evidence type="ECO:0000313" key="1">
    <source>
        <dbReference type="EMBL" id="KAL0957349.1"/>
    </source>
</evidence>
<gene>
    <name evidence="1" type="ORF">HGRIS_001153</name>
</gene>
<proteinExistence type="predicted"/>
<reference evidence="2" key="1">
    <citation type="submission" date="2024-06" db="EMBL/GenBank/DDBJ databases">
        <title>Multi-omics analyses provide insights into the biosynthesis of the anticancer antibiotic pleurotin in Hohenbuehelia grisea.</title>
        <authorList>
            <person name="Weaver J.A."/>
            <person name="Alberti F."/>
        </authorList>
    </citation>
    <scope>NUCLEOTIDE SEQUENCE [LARGE SCALE GENOMIC DNA]</scope>
    <source>
        <strain evidence="2">T-177</strain>
    </source>
</reference>
<name>A0ABR3JNG0_9AGAR</name>